<evidence type="ECO:0000256" key="2">
    <source>
        <dbReference type="SAM" id="Phobius"/>
    </source>
</evidence>
<feature type="transmembrane region" description="Helical" evidence="2">
    <location>
        <begin position="166"/>
        <end position="192"/>
    </location>
</feature>
<feature type="region of interest" description="Disordered" evidence="1">
    <location>
        <begin position="1"/>
        <end position="56"/>
    </location>
</feature>
<gene>
    <name evidence="3" type="ORF">F5897_001154</name>
</gene>
<dbReference type="EMBL" id="JACIFD010000010">
    <property type="protein sequence ID" value="MBB4071835.1"/>
    <property type="molecule type" value="Genomic_DNA"/>
</dbReference>
<keyword evidence="2" id="KW-0812">Transmembrane</keyword>
<comment type="caution">
    <text evidence="3">The sequence shown here is derived from an EMBL/GenBank/DDBJ whole genome shotgun (WGS) entry which is preliminary data.</text>
</comment>
<accession>A0A840DJB3</accession>
<protein>
    <submittedName>
        <fullName evidence="3">Uncharacterized protein</fullName>
    </submittedName>
</protein>
<dbReference type="Proteomes" id="UP000571183">
    <property type="component" value="Unassembled WGS sequence"/>
</dbReference>
<dbReference type="RefSeq" id="WP_183304815.1">
    <property type="nucleotide sequence ID" value="NZ_JACIFD010000010.1"/>
</dbReference>
<feature type="transmembrane region" description="Helical" evidence="2">
    <location>
        <begin position="239"/>
        <end position="261"/>
    </location>
</feature>
<name>A0A840DJB3_9MICO</name>
<feature type="transmembrane region" description="Helical" evidence="2">
    <location>
        <begin position="212"/>
        <end position="232"/>
    </location>
</feature>
<organism evidence="3 4">
    <name type="scientific">Canibacter oris</name>
    <dbReference type="NCBI Taxonomy" id="1365628"/>
    <lineage>
        <taxon>Bacteria</taxon>
        <taxon>Bacillati</taxon>
        <taxon>Actinomycetota</taxon>
        <taxon>Actinomycetes</taxon>
        <taxon>Micrococcales</taxon>
        <taxon>Microbacteriaceae</taxon>
        <taxon>Canibacter</taxon>
    </lineage>
</organism>
<keyword evidence="2" id="KW-1133">Transmembrane helix</keyword>
<feature type="compositionally biased region" description="Low complexity" evidence="1">
    <location>
        <begin position="21"/>
        <end position="30"/>
    </location>
</feature>
<keyword evidence="2" id="KW-0472">Membrane</keyword>
<evidence type="ECO:0000256" key="1">
    <source>
        <dbReference type="SAM" id="MobiDB-lite"/>
    </source>
</evidence>
<feature type="transmembrane region" description="Helical" evidence="2">
    <location>
        <begin position="293"/>
        <end position="315"/>
    </location>
</feature>
<keyword evidence="4" id="KW-1185">Reference proteome</keyword>
<sequence>MTENKSEQQPGAPLAEEQPDAAEVAAAVARAQEEIPGADPLTAAAPAAVADETSEAAAAEPVAAGYTQPALPEFLDTATQPYSAAEAAEATTPAVTAVATGTPTGAAAPEFEAVSGAAAQPAAATAQVLPEQLPSAAAEPVFVAGHPMAALYSEAPLAPEKQGNRVAGLFISLLATLVFAAVYAGVILLFLAPHHSIATIFDAGLVPYLLSPGYWGAALGFFFAMLVIVMIFGRAGWWAYVLSSFLVGVAVWAASAVGYSFSPHLISSDISQRALLRLDPDALAELLKLSQNWIILLAGIIGREVAVWFGAWIGARGKRVTAKNKEAQEEYEEAVAALGAAV</sequence>
<evidence type="ECO:0000313" key="3">
    <source>
        <dbReference type="EMBL" id="MBB4071835.1"/>
    </source>
</evidence>
<dbReference type="AlphaFoldDB" id="A0A840DJB3"/>
<evidence type="ECO:0000313" key="4">
    <source>
        <dbReference type="Proteomes" id="UP000571183"/>
    </source>
</evidence>
<feature type="compositionally biased region" description="Low complexity" evidence="1">
    <location>
        <begin position="38"/>
        <end position="56"/>
    </location>
</feature>
<proteinExistence type="predicted"/>
<reference evidence="3" key="1">
    <citation type="submission" date="2020-08" db="EMBL/GenBank/DDBJ databases">
        <title>Sequencing the genomes of 1000 actinobacteria strains.</title>
        <authorList>
            <person name="Klenk H.-P."/>
        </authorList>
    </citation>
    <scope>NUCLEOTIDE SEQUENCE [LARGE SCALE GENOMIC DNA]</scope>
    <source>
        <strain evidence="3">DSM 27064</strain>
    </source>
</reference>